<feature type="transmembrane region" description="Helical" evidence="2">
    <location>
        <begin position="159"/>
        <end position="181"/>
    </location>
</feature>
<organism evidence="3 4">
    <name type="scientific">Allobacillus salarius</name>
    <dbReference type="NCBI Taxonomy" id="1955272"/>
    <lineage>
        <taxon>Bacteria</taxon>
        <taxon>Bacillati</taxon>
        <taxon>Bacillota</taxon>
        <taxon>Bacilli</taxon>
        <taxon>Bacillales</taxon>
        <taxon>Bacillaceae</taxon>
        <taxon>Allobacillus</taxon>
    </lineage>
</organism>
<evidence type="ECO:0000256" key="2">
    <source>
        <dbReference type="SAM" id="Phobius"/>
    </source>
</evidence>
<keyword evidence="2" id="KW-1133">Transmembrane helix</keyword>
<proteinExistence type="predicted"/>
<feature type="transmembrane region" description="Helical" evidence="2">
    <location>
        <begin position="118"/>
        <end position="139"/>
    </location>
</feature>
<evidence type="ECO:0000313" key="3">
    <source>
        <dbReference type="EMBL" id="TSJ65862.1"/>
    </source>
</evidence>
<feature type="coiled-coil region" evidence="1">
    <location>
        <begin position="11"/>
        <end position="45"/>
    </location>
</feature>
<gene>
    <name evidence="3" type="ORF">FPQ13_06025</name>
</gene>
<name>A0A556PN91_9BACI</name>
<keyword evidence="2" id="KW-0812">Transmembrane</keyword>
<keyword evidence="2" id="KW-0472">Membrane</keyword>
<evidence type="ECO:0000256" key="1">
    <source>
        <dbReference type="SAM" id="Coils"/>
    </source>
</evidence>
<reference evidence="3 4" key="1">
    <citation type="submission" date="2019-07" db="EMBL/GenBank/DDBJ databases">
        <title>Allobacillus sp. nov. SKP isolated from shrimp paste of Euphausiacea.</title>
        <authorList>
            <person name="Kanchanasin P."/>
            <person name="Tanasupawat S."/>
            <person name="Shi W."/>
            <person name="Wu L."/>
            <person name="Ma J."/>
        </authorList>
    </citation>
    <scope>NUCLEOTIDE SEQUENCE [LARGE SCALE GENOMIC DNA]</scope>
    <source>
        <strain evidence="3 4">SKP4-8</strain>
    </source>
</reference>
<dbReference type="AlphaFoldDB" id="A0A556PN91"/>
<feature type="transmembrane region" description="Helical" evidence="2">
    <location>
        <begin position="93"/>
        <end position="112"/>
    </location>
</feature>
<keyword evidence="4" id="KW-1185">Reference proteome</keyword>
<keyword evidence="1" id="KW-0175">Coiled coil</keyword>
<feature type="transmembrane region" description="Helical" evidence="2">
    <location>
        <begin position="187"/>
        <end position="209"/>
    </location>
</feature>
<comment type="caution">
    <text evidence="3">The sequence shown here is derived from an EMBL/GenBank/DDBJ whole genome shotgun (WGS) entry which is preliminary data.</text>
</comment>
<dbReference type="RefSeq" id="WP_144088427.1">
    <property type="nucleotide sequence ID" value="NZ_VMHE01000007.1"/>
</dbReference>
<evidence type="ECO:0008006" key="5">
    <source>
        <dbReference type="Google" id="ProtNLM"/>
    </source>
</evidence>
<evidence type="ECO:0000313" key="4">
    <source>
        <dbReference type="Proteomes" id="UP000316425"/>
    </source>
</evidence>
<accession>A0A556PN91</accession>
<dbReference type="OrthoDB" id="9812495at2"/>
<sequence>MSYRREIDDYVDELYADANETERVKEKKEEISMKLSESMRELEQSGVSDQDAFEEAIVNTKNLQGFSDRCENKNILDGTSTEQHVYPSMTNKLSIAGMVAGIGFLLLGIVMSMNISLFGIYTTAAPAMFFYAVLGGMLFTYSLLARKIRVDKNMTHQRVALYACAVGAMLFAVFVTITVGYYTSNWLAGMVSFALFFIVGLALFIHLLFSNEVEKNQ</sequence>
<dbReference type="EMBL" id="VMHE01000007">
    <property type="protein sequence ID" value="TSJ65862.1"/>
    <property type="molecule type" value="Genomic_DNA"/>
</dbReference>
<dbReference type="Proteomes" id="UP000316425">
    <property type="component" value="Unassembled WGS sequence"/>
</dbReference>
<protein>
    <recommendedName>
        <fullName evidence="5">DUF1129 family protein</fullName>
    </recommendedName>
</protein>